<feature type="region of interest" description="Disordered" evidence="8">
    <location>
        <begin position="1"/>
        <end position="38"/>
    </location>
</feature>
<dbReference type="InterPro" id="IPR012552">
    <property type="entry name" value="DVL"/>
</dbReference>
<keyword evidence="3" id="KW-1003">Cell membrane</keyword>
<evidence type="ECO:0000256" key="7">
    <source>
        <dbReference type="ARBA" id="ARBA00024340"/>
    </source>
</evidence>
<dbReference type="PANTHER" id="PTHR33102">
    <property type="entry name" value="DVL19-RELATED-RELATED"/>
    <property type="match status" value="1"/>
</dbReference>
<evidence type="ECO:0008006" key="10">
    <source>
        <dbReference type="Google" id="ProtNLM"/>
    </source>
</evidence>
<evidence type="ECO:0000256" key="4">
    <source>
        <dbReference type="ARBA" id="ARBA00022692"/>
    </source>
</evidence>
<sequence length="71" mass="8018">MVWNDNNKKLATKHINGGGGEEATAKGEKRKLRRSVSMTTVGGRLASAAKEQRARLYIMRRCVSMLVRWKD</sequence>
<evidence type="ECO:0000256" key="3">
    <source>
        <dbReference type="ARBA" id="ARBA00022475"/>
    </source>
</evidence>
<evidence type="ECO:0000313" key="9">
    <source>
        <dbReference type="EMBL" id="RCV39787.1"/>
    </source>
</evidence>
<dbReference type="GO" id="GO:0048367">
    <property type="term" value="P:shoot system development"/>
    <property type="evidence" value="ECO:0007669"/>
    <property type="project" value="UniProtKB-ARBA"/>
</dbReference>
<keyword evidence="2" id="KW-0217">Developmental protein</keyword>
<evidence type="ECO:0000256" key="2">
    <source>
        <dbReference type="ARBA" id="ARBA00022473"/>
    </source>
</evidence>
<dbReference type="GO" id="GO:0005886">
    <property type="term" value="C:plasma membrane"/>
    <property type="evidence" value="ECO:0007669"/>
    <property type="project" value="UniProtKB-SubCell"/>
</dbReference>
<reference evidence="9" key="2">
    <citation type="submission" date="2015-07" db="EMBL/GenBank/DDBJ databases">
        <authorList>
            <person name="Noorani M."/>
        </authorList>
    </citation>
    <scope>NUCLEOTIDE SEQUENCE</scope>
    <source>
        <strain evidence="9">Yugu1</strain>
    </source>
</reference>
<evidence type="ECO:0000256" key="5">
    <source>
        <dbReference type="ARBA" id="ARBA00022989"/>
    </source>
</evidence>
<evidence type="ECO:0000256" key="6">
    <source>
        <dbReference type="ARBA" id="ARBA00023136"/>
    </source>
</evidence>
<proteinExistence type="inferred from homology"/>
<organism evidence="9">
    <name type="scientific">Setaria italica</name>
    <name type="common">Foxtail millet</name>
    <name type="synonym">Panicum italicum</name>
    <dbReference type="NCBI Taxonomy" id="4555"/>
    <lineage>
        <taxon>Eukaryota</taxon>
        <taxon>Viridiplantae</taxon>
        <taxon>Streptophyta</taxon>
        <taxon>Embryophyta</taxon>
        <taxon>Tracheophyta</taxon>
        <taxon>Spermatophyta</taxon>
        <taxon>Magnoliopsida</taxon>
        <taxon>Liliopsida</taxon>
        <taxon>Poales</taxon>
        <taxon>Poaceae</taxon>
        <taxon>PACMAD clade</taxon>
        <taxon>Panicoideae</taxon>
        <taxon>Panicodae</taxon>
        <taxon>Paniceae</taxon>
        <taxon>Cenchrinae</taxon>
        <taxon>Setaria</taxon>
    </lineage>
</organism>
<accession>A0A368SBG8</accession>
<dbReference type="OrthoDB" id="694787at2759"/>
<gene>
    <name evidence="9" type="ORF">SETIT_8G250800v2</name>
</gene>
<comment type="subcellular location">
    <subcellularLocation>
        <location evidence="1">Cell membrane</location>
        <topology evidence="1">Single-pass membrane protein</topology>
    </subcellularLocation>
</comment>
<dbReference type="InterPro" id="IPR051525">
    <property type="entry name" value="DVL_RTFL_regulatory"/>
</dbReference>
<keyword evidence="5" id="KW-1133">Transmembrane helix</keyword>
<dbReference type="EMBL" id="CM003535">
    <property type="protein sequence ID" value="RCV39787.1"/>
    <property type="molecule type" value="Genomic_DNA"/>
</dbReference>
<evidence type="ECO:0000256" key="1">
    <source>
        <dbReference type="ARBA" id="ARBA00004162"/>
    </source>
</evidence>
<dbReference type="GO" id="GO:0008285">
    <property type="term" value="P:negative regulation of cell population proliferation"/>
    <property type="evidence" value="ECO:0007669"/>
    <property type="project" value="InterPro"/>
</dbReference>
<comment type="similarity">
    <text evidence="7">Belongs to the DVL/RTFL small polypeptides family.</text>
</comment>
<dbReference type="Pfam" id="PF08137">
    <property type="entry name" value="DVL"/>
    <property type="match status" value="1"/>
</dbReference>
<protein>
    <recommendedName>
        <fullName evidence="10">ROTUNDIFOLIA like 8</fullName>
    </recommendedName>
</protein>
<name>A0A368SBG8_SETIT</name>
<dbReference type="AlphaFoldDB" id="A0A368SBG8"/>
<evidence type="ECO:0000256" key="8">
    <source>
        <dbReference type="SAM" id="MobiDB-lite"/>
    </source>
</evidence>
<keyword evidence="6" id="KW-0472">Membrane</keyword>
<keyword evidence="4" id="KW-0812">Transmembrane</keyword>
<reference evidence="9" key="1">
    <citation type="journal article" date="2012" name="Nat. Biotechnol.">
        <title>Reference genome sequence of the model plant Setaria.</title>
        <authorList>
            <person name="Bennetzen J.L."/>
            <person name="Schmutz J."/>
            <person name="Wang H."/>
            <person name="Percifield R."/>
            <person name="Hawkins J."/>
            <person name="Pontaroli A.C."/>
            <person name="Estep M."/>
            <person name="Feng L."/>
            <person name="Vaughn J.N."/>
            <person name="Grimwood J."/>
            <person name="Jenkins J."/>
            <person name="Barry K."/>
            <person name="Lindquist E."/>
            <person name="Hellsten U."/>
            <person name="Deshpande S."/>
            <person name="Wang X."/>
            <person name="Wu X."/>
            <person name="Mitros T."/>
            <person name="Triplett J."/>
            <person name="Yang X."/>
            <person name="Ye C.Y."/>
            <person name="Mauro-Herrera M."/>
            <person name="Wang L."/>
            <person name="Li P."/>
            <person name="Sharma M."/>
            <person name="Sharma R."/>
            <person name="Ronald P.C."/>
            <person name="Panaud O."/>
            <person name="Kellogg E.A."/>
            <person name="Brutnell T.P."/>
            <person name="Doust A.N."/>
            <person name="Tuskan G.A."/>
            <person name="Rokhsar D."/>
            <person name="Devos K.M."/>
        </authorList>
    </citation>
    <scope>NUCLEOTIDE SEQUENCE [LARGE SCALE GENOMIC DNA]</scope>
    <source>
        <strain evidence="9">Yugu1</strain>
    </source>
</reference>